<gene>
    <name evidence="1" type="ORF">Pfl04_34270</name>
</gene>
<dbReference type="EMBL" id="BONU01000025">
    <property type="protein sequence ID" value="GIG75023.1"/>
    <property type="molecule type" value="Genomic_DNA"/>
</dbReference>
<comment type="caution">
    <text evidence="1">The sequence shown here is derived from an EMBL/GenBank/DDBJ whole genome shotgun (WGS) entry which is preliminary data.</text>
</comment>
<reference evidence="1" key="1">
    <citation type="submission" date="2021-01" db="EMBL/GenBank/DDBJ databases">
        <title>Whole genome shotgun sequence of Planosporangium flavigriseum NBRC 105377.</title>
        <authorList>
            <person name="Komaki H."/>
            <person name="Tamura T."/>
        </authorList>
    </citation>
    <scope>NUCLEOTIDE SEQUENCE</scope>
    <source>
        <strain evidence="1">NBRC 105377</strain>
    </source>
</reference>
<dbReference type="RefSeq" id="WP_168077171.1">
    <property type="nucleotide sequence ID" value="NZ_BAAAQJ010000007.1"/>
</dbReference>
<dbReference type="AlphaFoldDB" id="A0A8J3LKT2"/>
<organism evidence="1 2">
    <name type="scientific">Planosporangium flavigriseum</name>
    <dbReference type="NCBI Taxonomy" id="373681"/>
    <lineage>
        <taxon>Bacteria</taxon>
        <taxon>Bacillati</taxon>
        <taxon>Actinomycetota</taxon>
        <taxon>Actinomycetes</taxon>
        <taxon>Micromonosporales</taxon>
        <taxon>Micromonosporaceae</taxon>
        <taxon>Planosporangium</taxon>
    </lineage>
</organism>
<evidence type="ECO:0000313" key="2">
    <source>
        <dbReference type="Proteomes" id="UP000653674"/>
    </source>
</evidence>
<name>A0A8J3LKT2_9ACTN</name>
<sequence length="140" mass="15339">MIVAGYDVLVDPSYHQFALHDPTREESPNFEVAIPAASRDVVGWAPNTVAVQVVTHLVQVRVRIEVLGGPPVPDVPAHTDEVDLNRDGMLELPGGQLSVPKSLDEQWILGLTLPTGPGTYRVRVTGYNRARVGRLWLDRG</sequence>
<protein>
    <submittedName>
        <fullName evidence="1">Uncharacterized protein</fullName>
    </submittedName>
</protein>
<keyword evidence="2" id="KW-1185">Reference proteome</keyword>
<dbReference type="Proteomes" id="UP000653674">
    <property type="component" value="Unassembled WGS sequence"/>
</dbReference>
<proteinExistence type="predicted"/>
<accession>A0A8J3LKT2</accession>
<evidence type="ECO:0000313" key="1">
    <source>
        <dbReference type="EMBL" id="GIG75023.1"/>
    </source>
</evidence>